<comment type="caution">
    <text evidence="2">The sequence shown here is derived from an EMBL/GenBank/DDBJ whole genome shotgun (WGS) entry which is preliminary data.</text>
</comment>
<feature type="compositionally biased region" description="Low complexity" evidence="1">
    <location>
        <begin position="18"/>
        <end position="29"/>
    </location>
</feature>
<name>A0A399DSB1_9DEIN</name>
<feature type="compositionally biased region" description="Polar residues" evidence="1">
    <location>
        <begin position="1"/>
        <end position="12"/>
    </location>
</feature>
<evidence type="ECO:0000313" key="3">
    <source>
        <dbReference type="Proteomes" id="UP000265715"/>
    </source>
</evidence>
<evidence type="ECO:0000313" key="2">
    <source>
        <dbReference type="EMBL" id="RIH74609.1"/>
    </source>
</evidence>
<keyword evidence="3" id="KW-1185">Reference proteome</keyword>
<protein>
    <submittedName>
        <fullName evidence="2">Uncharacterized protein</fullName>
    </submittedName>
</protein>
<dbReference type="AlphaFoldDB" id="A0A399DSB1"/>
<organism evidence="2 3">
    <name type="scientific">Calidithermus terrae</name>
    <dbReference type="NCBI Taxonomy" id="1408545"/>
    <lineage>
        <taxon>Bacteria</taxon>
        <taxon>Thermotogati</taxon>
        <taxon>Deinococcota</taxon>
        <taxon>Deinococci</taxon>
        <taxon>Thermales</taxon>
        <taxon>Thermaceae</taxon>
        <taxon>Calidithermus</taxon>
    </lineage>
</organism>
<accession>A0A399DSB1</accession>
<gene>
    <name evidence="2" type="ORF">Mterra_04063</name>
</gene>
<dbReference type="Proteomes" id="UP000265715">
    <property type="component" value="Unassembled WGS sequence"/>
</dbReference>
<evidence type="ECO:0000256" key="1">
    <source>
        <dbReference type="SAM" id="MobiDB-lite"/>
    </source>
</evidence>
<proteinExistence type="predicted"/>
<dbReference type="EMBL" id="QXDL01000401">
    <property type="protein sequence ID" value="RIH74609.1"/>
    <property type="molecule type" value="Genomic_DNA"/>
</dbReference>
<reference evidence="2 3" key="1">
    <citation type="submission" date="2018-08" db="EMBL/GenBank/DDBJ databases">
        <title>Meiothermus terrae DSM 26712 genome sequencing project.</title>
        <authorList>
            <person name="Da Costa M.S."/>
            <person name="Albuquerque L."/>
            <person name="Raposo P."/>
            <person name="Froufe H.J.C."/>
            <person name="Barroso C.S."/>
            <person name="Egas C."/>
        </authorList>
    </citation>
    <scope>NUCLEOTIDE SEQUENCE [LARGE SCALE GENOMIC DNA]</scope>
    <source>
        <strain evidence="2 3">DSM 26712</strain>
    </source>
</reference>
<sequence>MLTSGSTHQPPTGSHWPRATAARTSSKSAGWSSIQAYCAAEECTKTMSGFSESRSRALRKVALTVS</sequence>
<feature type="region of interest" description="Disordered" evidence="1">
    <location>
        <begin position="1"/>
        <end position="29"/>
    </location>
</feature>